<dbReference type="EMBL" id="WTZA01000001">
    <property type="protein sequence ID" value="MXO74081.1"/>
    <property type="molecule type" value="Genomic_DNA"/>
</dbReference>
<name>A0A6I4T9T4_9SPHN</name>
<dbReference type="Proteomes" id="UP000439522">
    <property type="component" value="Unassembled WGS sequence"/>
</dbReference>
<feature type="transmembrane region" description="Helical" evidence="1">
    <location>
        <begin position="20"/>
        <end position="41"/>
    </location>
</feature>
<evidence type="ECO:0000256" key="1">
    <source>
        <dbReference type="SAM" id="Phobius"/>
    </source>
</evidence>
<evidence type="ECO:0000259" key="2">
    <source>
        <dbReference type="Pfam" id="PF07811"/>
    </source>
</evidence>
<keyword evidence="4" id="KW-1185">Reference proteome</keyword>
<gene>
    <name evidence="3" type="ORF">GRI40_02450</name>
</gene>
<organism evidence="3 4">
    <name type="scientific">Tsuneonella aeria</name>
    <dbReference type="NCBI Taxonomy" id="1837929"/>
    <lineage>
        <taxon>Bacteria</taxon>
        <taxon>Pseudomonadati</taxon>
        <taxon>Pseudomonadota</taxon>
        <taxon>Alphaproteobacteria</taxon>
        <taxon>Sphingomonadales</taxon>
        <taxon>Erythrobacteraceae</taxon>
        <taxon>Tsuneonella</taxon>
    </lineage>
</organism>
<dbReference type="InterPro" id="IPR012495">
    <property type="entry name" value="TadE-like_dom"/>
</dbReference>
<protein>
    <recommendedName>
        <fullName evidence="2">TadE-like domain-containing protein</fullName>
    </recommendedName>
</protein>
<dbReference type="Pfam" id="PF07811">
    <property type="entry name" value="TadE"/>
    <property type="match status" value="1"/>
</dbReference>
<keyword evidence="1" id="KW-0472">Membrane</keyword>
<keyword evidence="1" id="KW-1133">Transmembrane helix</keyword>
<keyword evidence="1" id="KW-0812">Transmembrane</keyword>
<evidence type="ECO:0000313" key="3">
    <source>
        <dbReference type="EMBL" id="MXO74081.1"/>
    </source>
</evidence>
<accession>A0A6I4T9T4</accession>
<dbReference type="OrthoDB" id="7427721at2"/>
<reference evidence="3 4" key="1">
    <citation type="submission" date="2019-12" db="EMBL/GenBank/DDBJ databases">
        <title>Genomic-based taxomic classification of the family Erythrobacteraceae.</title>
        <authorList>
            <person name="Xu L."/>
        </authorList>
    </citation>
    <scope>NUCLEOTIDE SEQUENCE [LARGE SCALE GENOMIC DNA]</scope>
    <source>
        <strain evidence="3 4">100921-2</strain>
    </source>
</reference>
<evidence type="ECO:0000313" key="4">
    <source>
        <dbReference type="Proteomes" id="UP000439522"/>
    </source>
</evidence>
<dbReference type="AlphaFoldDB" id="A0A6I4T9T4"/>
<comment type="caution">
    <text evidence="3">The sequence shown here is derived from an EMBL/GenBank/DDBJ whole genome shotgun (WGS) entry which is preliminary data.</text>
</comment>
<feature type="domain" description="TadE-like" evidence="2">
    <location>
        <begin position="14"/>
        <end position="56"/>
    </location>
</feature>
<sequence>MRAVFPSLIRDRSGASLVEFAMIFPVLISMLLGAVQTGFWMQNYNAVRNITNDVARFAMVEYQRGNKITNDSIATKADTLAAGAKYQLGAGTFVPKVTDKPTQVDGVRQLRLDIAYTPPEFMPFVDPAILTIRYGRDIYLYDANVKAVTP</sequence>
<dbReference type="RefSeq" id="WP_160609869.1">
    <property type="nucleotide sequence ID" value="NZ_WTZA01000001.1"/>
</dbReference>
<proteinExistence type="predicted"/>